<proteinExistence type="inferred from homology"/>
<protein>
    <submittedName>
        <fullName evidence="6">SDR family NAD(P)-dependent oxidoreductase</fullName>
    </submittedName>
</protein>
<dbReference type="PROSITE" id="PS00061">
    <property type="entry name" value="ADH_SHORT"/>
    <property type="match status" value="1"/>
</dbReference>
<dbReference type="PRINTS" id="PR00081">
    <property type="entry name" value="GDHRDH"/>
</dbReference>
<accession>A0A4Z0PCG1</accession>
<keyword evidence="4" id="KW-1133">Transmembrane helix</keyword>
<dbReference type="RefSeq" id="WP_135431920.1">
    <property type="nucleotide sequence ID" value="NZ_SRLA01000001.1"/>
</dbReference>
<comment type="caution">
    <text evidence="6">The sequence shown here is derived from an EMBL/GenBank/DDBJ whole genome shotgun (WGS) entry which is preliminary data.</text>
</comment>
<dbReference type="InterPro" id="IPR057326">
    <property type="entry name" value="KR_dom"/>
</dbReference>
<keyword evidence="4" id="KW-0472">Membrane</keyword>
<keyword evidence="7" id="KW-1185">Reference proteome</keyword>
<evidence type="ECO:0000256" key="3">
    <source>
        <dbReference type="RuleBase" id="RU000363"/>
    </source>
</evidence>
<evidence type="ECO:0000256" key="2">
    <source>
        <dbReference type="ARBA" id="ARBA00023002"/>
    </source>
</evidence>
<dbReference type="SMART" id="SM00822">
    <property type="entry name" value="PKS_KR"/>
    <property type="match status" value="1"/>
</dbReference>
<dbReference type="CDD" id="cd05360">
    <property type="entry name" value="SDR_c3"/>
    <property type="match status" value="1"/>
</dbReference>
<gene>
    <name evidence="6" type="ORF">EU556_05820</name>
</gene>
<comment type="similarity">
    <text evidence="1 3">Belongs to the short-chain dehydrogenases/reductases (SDR) family.</text>
</comment>
<evidence type="ECO:0000256" key="4">
    <source>
        <dbReference type="SAM" id="Phobius"/>
    </source>
</evidence>
<reference evidence="6 7" key="1">
    <citation type="submission" date="2019-04" db="EMBL/GenBank/DDBJ databases">
        <authorList>
            <person name="Feng G."/>
            <person name="Zhang J."/>
            <person name="Zhu H."/>
        </authorList>
    </citation>
    <scope>NUCLEOTIDE SEQUENCE [LARGE SCALE GENOMIC DNA]</scope>
    <source>
        <strain evidence="6 7">92R-1</strain>
    </source>
</reference>
<dbReference type="NCBIfam" id="NF005495">
    <property type="entry name" value="PRK07109.1"/>
    <property type="match status" value="1"/>
</dbReference>
<evidence type="ECO:0000259" key="5">
    <source>
        <dbReference type="SMART" id="SM00822"/>
    </source>
</evidence>
<dbReference type="InterPro" id="IPR036291">
    <property type="entry name" value="NAD(P)-bd_dom_sf"/>
</dbReference>
<keyword evidence="4" id="KW-0812">Transmembrane</keyword>
<dbReference type="OrthoDB" id="9775296at2"/>
<dbReference type="SUPFAM" id="SSF51735">
    <property type="entry name" value="NAD(P)-binding Rossmann-fold domains"/>
    <property type="match status" value="1"/>
</dbReference>
<name>A0A4Z0PCG1_9BACT</name>
<dbReference type="Pfam" id="PF00106">
    <property type="entry name" value="adh_short"/>
    <property type="match status" value="1"/>
</dbReference>
<dbReference type="InterPro" id="IPR002347">
    <property type="entry name" value="SDR_fam"/>
</dbReference>
<keyword evidence="2" id="KW-0560">Oxidoreductase</keyword>
<dbReference type="EMBL" id="SRLA01000001">
    <property type="protein sequence ID" value="TGE10334.1"/>
    <property type="molecule type" value="Genomic_DNA"/>
</dbReference>
<dbReference type="PRINTS" id="PR00080">
    <property type="entry name" value="SDRFAMILY"/>
</dbReference>
<dbReference type="AlphaFoldDB" id="A0A4Z0PCG1"/>
<dbReference type="PANTHER" id="PTHR43391">
    <property type="entry name" value="RETINOL DEHYDROGENASE-RELATED"/>
    <property type="match status" value="1"/>
</dbReference>
<evidence type="ECO:0000313" key="7">
    <source>
        <dbReference type="Proteomes" id="UP000298337"/>
    </source>
</evidence>
<dbReference type="Proteomes" id="UP000298337">
    <property type="component" value="Unassembled WGS sequence"/>
</dbReference>
<dbReference type="GO" id="GO:0016491">
    <property type="term" value="F:oxidoreductase activity"/>
    <property type="evidence" value="ECO:0007669"/>
    <property type="project" value="UniProtKB-KW"/>
</dbReference>
<feature type="transmembrane region" description="Helical" evidence="4">
    <location>
        <begin position="308"/>
        <end position="328"/>
    </location>
</feature>
<evidence type="ECO:0000256" key="1">
    <source>
        <dbReference type="ARBA" id="ARBA00006484"/>
    </source>
</evidence>
<dbReference type="Gene3D" id="3.40.50.720">
    <property type="entry name" value="NAD(P)-binding Rossmann-like Domain"/>
    <property type="match status" value="1"/>
</dbReference>
<evidence type="ECO:0000313" key="6">
    <source>
        <dbReference type="EMBL" id="TGE10334.1"/>
    </source>
</evidence>
<dbReference type="InterPro" id="IPR020904">
    <property type="entry name" value="Sc_DH/Rdtase_CS"/>
</dbReference>
<feature type="domain" description="Ketoreductase" evidence="5">
    <location>
        <begin position="9"/>
        <end position="194"/>
    </location>
</feature>
<organism evidence="6 7">
    <name type="scientific">Hymenobacter fodinae</name>
    <dbReference type="NCBI Taxonomy" id="2510796"/>
    <lineage>
        <taxon>Bacteria</taxon>
        <taxon>Pseudomonadati</taxon>
        <taxon>Bacteroidota</taxon>
        <taxon>Cytophagia</taxon>
        <taxon>Cytophagales</taxon>
        <taxon>Hymenobacteraceae</taxon>
        <taxon>Hymenobacter</taxon>
    </lineage>
</organism>
<sequence length="346" mass="37119">MKLKPLKQQTIVITGATSGIGLATARMAAERGAKLVLAARSEADLHHVGAELSHKGAQVVTVAADVASVSDIERIAATAKERFGGFDTWINNAAASIWGRLEEVSHEDNHRMFETNFWGVVYGSLTAVKHLKKKGGALINLGSVASDIAFPLQGMYSASKHAIKGFTDALRIELEEEGAPISVTLIKPAAINTPFPQHARNYMDKEPKLPPPVYEPEEVANAIVHAAEHPERDVYIGGGGKMFSTMNKHFPKTMDFMNAKATMKMQARDEPPRNPAGSLHGPYVRDGKVHGDHPGYVMKKSLYTRASLHPVITGAFAALAGGVLVALLSGRNGSSEVADENESANE</sequence>
<dbReference type="PANTHER" id="PTHR43391:SF82">
    <property type="entry name" value="OXIDOREDUCTASE SADH-RELATED"/>
    <property type="match status" value="1"/>
</dbReference>